<proteinExistence type="inferred from homology"/>
<sequence length="266" mass="28661">MIPELVLSQQRGSVLLLTFNRPNVLNAWTNELEDVYFDLLAAADDDPDVRAIVITGAGRGFCSGADLSNLKNVGDVSDEDLVRPRPREFPTSLRKPLIGAINGVAAGLGFVEALYCDVRFGSSATRFTTAFSKRGLIAEYGISWTLPRLVGRSRATDLLLSSRMVGADEAYRIGLIDHLVDGDVVEAAVAYAAEIAANCSPTSLSVMKSQLSADETGTFDESTQRAEMLMVNAFRGPDVVEGVASHLERRPPNFPSLSVRSSHVSL</sequence>
<dbReference type="SUPFAM" id="SSF52096">
    <property type="entry name" value="ClpP/crotonase"/>
    <property type="match status" value="1"/>
</dbReference>
<accession>A0A652YR05</accession>
<dbReference type="GO" id="GO:0003824">
    <property type="term" value="F:catalytic activity"/>
    <property type="evidence" value="ECO:0007669"/>
    <property type="project" value="UniProtKB-ARBA"/>
</dbReference>
<name>A0A652YR05_NOCGL</name>
<dbReference type="EMBL" id="VNIQ01000003">
    <property type="protein sequence ID" value="TYQ04987.1"/>
    <property type="molecule type" value="Genomic_DNA"/>
</dbReference>
<dbReference type="InterPro" id="IPR029045">
    <property type="entry name" value="ClpP/crotonase-like_dom_sf"/>
</dbReference>
<evidence type="ECO:0000256" key="1">
    <source>
        <dbReference type="ARBA" id="ARBA00005254"/>
    </source>
</evidence>
<gene>
    <name evidence="2" type="ORF">FNL38_103338</name>
</gene>
<dbReference type="InterPro" id="IPR001753">
    <property type="entry name" value="Enoyl-CoA_hydra/iso"/>
</dbReference>
<dbReference type="CDD" id="cd06558">
    <property type="entry name" value="crotonase-like"/>
    <property type="match status" value="1"/>
</dbReference>
<evidence type="ECO:0000313" key="2">
    <source>
        <dbReference type="EMBL" id="TYQ04987.1"/>
    </source>
</evidence>
<protein>
    <submittedName>
        <fullName evidence="2">Enoyl-CoA hydratase/carnithine racemase</fullName>
    </submittedName>
</protein>
<reference evidence="2" key="1">
    <citation type="submission" date="2019-07" db="EMBL/GenBank/DDBJ databases">
        <title>Genomic Encyclopedia of Type Strains, Phase IV (KMG-IV): sequencing the most valuable type-strain genomes for metagenomic binning, comparative biology and taxonomic classification.</title>
        <authorList>
            <person name="Goeker M."/>
        </authorList>
    </citation>
    <scope>NUCLEOTIDE SEQUENCE</scope>
    <source>
        <strain evidence="2">DSM 44596</strain>
    </source>
</reference>
<comment type="similarity">
    <text evidence="1">Belongs to the enoyl-CoA hydratase/isomerase family.</text>
</comment>
<dbReference type="PANTHER" id="PTHR43802:SF1">
    <property type="entry name" value="IP11341P-RELATED"/>
    <property type="match status" value="1"/>
</dbReference>
<dbReference type="Gene3D" id="3.90.226.10">
    <property type="entry name" value="2-enoyl-CoA Hydratase, Chain A, domain 1"/>
    <property type="match status" value="1"/>
</dbReference>
<dbReference type="PANTHER" id="PTHR43802">
    <property type="entry name" value="ENOYL-COA HYDRATASE"/>
    <property type="match status" value="1"/>
</dbReference>
<comment type="caution">
    <text evidence="2">The sequence shown here is derived from an EMBL/GenBank/DDBJ whole genome shotgun (WGS) entry which is preliminary data.</text>
</comment>
<dbReference type="InterPro" id="IPR014748">
    <property type="entry name" value="Enoyl-CoA_hydra_C"/>
</dbReference>
<dbReference type="AlphaFoldDB" id="A0A652YR05"/>
<organism evidence="2">
    <name type="scientific">Nocardia globerula</name>
    <dbReference type="NCBI Taxonomy" id="1818"/>
    <lineage>
        <taxon>Bacteria</taxon>
        <taxon>Bacillati</taxon>
        <taxon>Actinomycetota</taxon>
        <taxon>Actinomycetes</taxon>
        <taxon>Mycobacteriales</taxon>
        <taxon>Nocardiaceae</taxon>
        <taxon>Nocardia</taxon>
    </lineage>
</organism>
<dbReference type="Pfam" id="PF00378">
    <property type="entry name" value="ECH_1"/>
    <property type="match status" value="1"/>
</dbReference>
<dbReference type="Gene3D" id="1.10.12.10">
    <property type="entry name" value="Lyase 2-enoyl-coa Hydratase, Chain A, domain 2"/>
    <property type="match status" value="1"/>
</dbReference>